<dbReference type="RefSeq" id="WP_127742242.1">
    <property type="nucleotide sequence ID" value="NZ_CAJCKN010000031.1"/>
</dbReference>
<keyword evidence="3" id="KW-1185">Reference proteome</keyword>
<dbReference type="Proteomes" id="UP000288024">
    <property type="component" value="Unassembled WGS sequence"/>
</dbReference>
<dbReference type="EMBL" id="RZTZ01000020">
    <property type="protein sequence ID" value="RVT56998.1"/>
    <property type="molecule type" value="Genomic_DNA"/>
</dbReference>
<gene>
    <name evidence="2" type="ORF">EM808_25680</name>
</gene>
<dbReference type="AlphaFoldDB" id="A0A437K3N2"/>
<protein>
    <submittedName>
        <fullName evidence="2">DUF4320 family protein</fullName>
    </submittedName>
</protein>
<organism evidence="2 3">
    <name type="scientific">Niallia taxi</name>
    <dbReference type="NCBI Taxonomy" id="2499688"/>
    <lineage>
        <taxon>Bacteria</taxon>
        <taxon>Bacillati</taxon>
        <taxon>Bacillota</taxon>
        <taxon>Bacilli</taxon>
        <taxon>Bacillales</taxon>
        <taxon>Bacillaceae</taxon>
        <taxon>Niallia</taxon>
    </lineage>
</organism>
<evidence type="ECO:0000313" key="2">
    <source>
        <dbReference type="EMBL" id="RVT56998.1"/>
    </source>
</evidence>
<dbReference type="GeneID" id="87620544"/>
<feature type="transmembrane region" description="Helical" evidence="1">
    <location>
        <begin position="12"/>
        <end position="30"/>
    </location>
</feature>
<comment type="caution">
    <text evidence="2">The sequence shown here is derived from an EMBL/GenBank/DDBJ whole genome shotgun (WGS) entry which is preliminary data.</text>
</comment>
<accession>A0A437K3N2</accession>
<evidence type="ECO:0000256" key="1">
    <source>
        <dbReference type="SAM" id="Phobius"/>
    </source>
</evidence>
<keyword evidence="1" id="KW-0472">Membrane</keyword>
<keyword evidence="1" id="KW-0812">Transmembrane</keyword>
<proteinExistence type="predicted"/>
<name>A0A437K3N2_9BACI</name>
<evidence type="ECO:0000313" key="3">
    <source>
        <dbReference type="Proteomes" id="UP000288024"/>
    </source>
</evidence>
<reference evidence="2 3" key="1">
    <citation type="submission" date="2019-01" db="EMBL/GenBank/DDBJ databases">
        <title>Bacillus sp. M5HDSG1-1, whole genome shotgun sequence.</title>
        <authorList>
            <person name="Tuo L."/>
        </authorList>
    </citation>
    <scope>NUCLEOTIDE SEQUENCE [LARGE SCALE GENOMIC DNA]</scope>
    <source>
        <strain evidence="2 3">M5HDSG1-1</strain>
    </source>
</reference>
<sequence>MLEGAVMEFWKWMLTIVLLMTFVSFAMLCIDLGNINSFKQQVNYQIERYGGLTETAVANLNEYSQSYYQGDFIIESGQLNEKVSFGDTVDYNVKGTFDIKIFPIIPDVHLSVKGTGVSQVR</sequence>
<keyword evidence="1" id="KW-1133">Transmembrane helix</keyword>